<keyword evidence="1" id="KW-0732">Signal</keyword>
<evidence type="ECO:0000313" key="3">
    <source>
        <dbReference type="Proteomes" id="UP000051260"/>
    </source>
</evidence>
<protein>
    <recommendedName>
        <fullName evidence="4">CotH protein</fullName>
    </recommendedName>
</protein>
<evidence type="ECO:0008006" key="4">
    <source>
        <dbReference type="Google" id="ProtNLM"/>
    </source>
</evidence>
<evidence type="ECO:0000256" key="1">
    <source>
        <dbReference type="SAM" id="SignalP"/>
    </source>
</evidence>
<feature type="chain" id="PRO_5006065097" description="CotH protein" evidence="1">
    <location>
        <begin position="20"/>
        <end position="477"/>
    </location>
</feature>
<dbReference type="RefSeq" id="WP_058282221.1">
    <property type="nucleotide sequence ID" value="NZ_CYUD01000007.1"/>
</dbReference>
<dbReference type="OrthoDB" id="7793372at2"/>
<accession>A0A0P1IBL2</accession>
<gene>
    <name evidence="2" type="ORF">RUE5091_02520</name>
</gene>
<sequence>MRFNLLGSLAFIAPTALWASDDVLGEATTFESPNGVTERCIRIEKVPTGAYQKSDLEEETAYCEIDFYASEIAICPKTWSTSPGMAVYDISEGPYTGNRSEFERNACKEGKAAKDLAKDRVAKFKSTMNQKGTSGTFSTSSLLYYHFSRYFDTTVKIPVAVWRSMDTQAHFSEVAEPGLAISGGSHGGRMNHEGWRVFAAADADPASYQPTDDLFTSDRTQIYGVLLDSPGHRYGSEINGTRKSGWGKGQNRDFQETPAFLALRSSKPMPEAIAEGVKEGRKDRMINKDLGPDVSDQQMTFWMQELTEIVLLDFIFSQQDRVGNIDFTPYWYWVEDGKLKHKKAKHHEPNDGDVPADALLIRRSNLNDNDAGGRVEYANFAKSTQMLEKIRHFSPSTYRRLVALNSDLQTQGPIHDWLSQSFGLSDSQIAQVVKNTALATSILQSNCSNGDLMFDLDPVAFFLRNDTEVGALDCNDP</sequence>
<reference evidence="3" key="1">
    <citation type="submission" date="2015-09" db="EMBL/GenBank/DDBJ databases">
        <authorList>
            <person name="Rodrigo-Torres L."/>
            <person name="Arahal D.R."/>
        </authorList>
    </citation>
    <scope>NUCLEOTIDE SEQUENCE [LARGE SCALE GENOMIC DNA]</scope>
    <source>
        <strain evidence="3">CECT 5091</strain>
    </source>
</reference>
<proteinExistence type="predicted"/>
<name>A0A0P1IBL2_9RHOB</name>
<dbReference type="STRING" id="1715692.RUE5091_02520"/>
<dbReference type="AlphaFoldDB" id="A0A0P1IBL2"/>
<feature type="signal peptide" evidence="1">
    <location>
        <begin position="1"/>
        <end position="19"/>
    </location>
</feature>
<evidence type="ECO:0000313" key="2">
    <source>
        <dbReference type="EMBL" id="CUK03571.1"/>
    </source>
</evidence>
<dbReference type="EMBL" id="CYUD01000007">
    <property type="protein sequence ID" value="CUK03571.1"/>
    <property type="molecule type" value="Genomic_DNA"/>
</dbReference>
<dbReference type="Proteomes" id="UP000051260">
    <property type="component" value="Unassembled WGS sequence"/>
</dbReference>
<organism evidence="2 3">
    <name type="scientific">Ruegeria denitrificans</name>
    <dbReference type="NCBI Taxonomy" id="1715692"/>
    <lineage>
        <taxon>Bacteria</taxon>
        <taxon>Pseudomonadati</taxon>
        <taxon>Pseudomonadota</taxon>
        <taxon>Alphaproteobacteria</taxon>
        <taxon>Rhodobacterales</taxon>
        <taxon>Roseobacteraceae</taxon>
        <taxon>Ruegeria</taxon>
    </lineage>
</organism>
<keyword evidence="3" id="KW-1185">Reference proteome</keyword>